<dbReference type="InterPro" id="IPR013126">
    <property type="entry name" value="Hsp_70_fam"/>
</dbReference>
<dbReference type="Gene3D" id="3.30.30.30">
    <property type="match status" value="1"/>
</dbReference>
<keyword evidence="5" id="KW-1185">Reference proteome</keyword>
<dbReference type="FunFam" id="3.30.30.30:FF:000001">
    <property type="entry name" value="heat shock 70 kDa protein-like"/>
    <property type="match status" value="1"/>
</dbReference>
<dbReference type="InterPro" id="IPR043129">
    <property type="entry name" value="ATPase_NBD"/>
</dbReference>
<dbReference type="PANTHER" id="PTHR19375">
    <property type="entry name" value="HEAT SHOCK PROTEIN 70KDA"/>
    <property type="match status" value="1"/>
</dbReference>
<keyword evidence="1" id="KW-0547">Nucleotide-binding</keyword>
<evidence type="ECO:0000313" key="4">
    <source>
        <dbReference type="EMBL" id="KAI5431345.1"/>
    </source>
</evidence>
<dbReference type="Gramene" id="Psat03G0550100-T1">
    <property type="protein sequence ID" value="KAI5431345.1"/>
    <property type="gene ID" value="KIW84_035501"/>
</dbReference>
<dbReference type="EMBL" id="JAMSHJ010000003">
    <property type="protein sequence ID" value="KAI5431345.1"/>
    <property type="molecule type" value="Genomic_DNA"/>
</dbReference>
<keyword evidence="3" id="KW-0472">Membrane</keyword>
<protein>
    <submittedName>
        <fullName evidence="4">Uncharacterized protein</fullName>
    </submittedName>
</protein>
<dbReference type="Proteomes" id="UP001058974">
    <property type="component" value="Chromosome 3"/>
</dbReference>
<dbReference type="SUPFAM" id="SSF53067">
    <property type="entry name" value="Actin-like ATPase domain"/>
    <property type="match status" value="1"/>
</dbReference>
<feature type="transmembrane region" description="Helical" evidence="3">
    <location>
        <begin position="237"/>
        <end position="259"/>
    </location>
</feature>
<keyword evidence="3" id="KW-1133">Transmembrane helix</keyword>
<dbReference type="AlphaFoldDB" id="A0A9D5B5S8"/>
<dbReference type="Gramene" id="PSAT_LOCUS11464_t1">
    <property type="protein sequence ID" value="CAL5191511.1"/>
    <property type="gene ID" value="PSAT_LOCUS11464"/>
</dbReference>
<dbReference type="Pfam" id="PF00012">
    <property type="entry name" value="HSP70"/>
    <property type="match status" value="1"/>
</dbReference>
<comment type="caution">
    <text evidence="4">The sequence shown here is derived from an EMBL/GenBank/DDBJ whole genome shotgun (WGS) entry which is preliminary data.</text>
</comment>
<dbReference type="GO" id="GO:0140662">
    <property type="term" value="F:ATP-dependent protein folding chaperone"/>
    <property type="evidence" value="ECO:0007669"/>
    <property type="project" value="InterPro"/>
</dbReference>
<dbReference type="Gene3D" id="3.30.420.40">
    <property type="match status" value="2"/>
</dbReference>
<gene>
    <name evidence="4" type="ORF">KIW84_035501</name>
</gene>
<evidence type="ECO:0000256" key="3">
    <source>
        <dbReference type="SAM" id="Phobius"/>
    </source>
</evidence>
<evidence type="ECO:0000256" key="2">
    <source>
        <dbReference type="ARBA" id="ARBA00022840"/>
    </source>
</evidence>
<organism evidence="4 5">
    <name type="scientific">Pisum sativum</name>
    <name type="common">Garden pea</name>
    <name type="synonym">Lathyrus oleraceus</name>
    <dbReference type="NCBI Taxonomy" id="3888"/>
    <lineage>
        <taxon>Eukaryota</taxon>
        <taxon>Viridiplantae</taxon>
        <taxon>Streptophyta</taxon>
        <taxon>Embryophyta</taxon>
        <taxon>Tracheophyta</taxon>
        <taxon>Spermatophyta</taxon>
        <taxon>Magnoliopsida</taxon>
        <taxon>eudicotyledons</taxon>
        <taxon>Gunneridae</taxon>
        <taxon>Pentapetalae</taxon>
        <taxon>rosids</taxon>
        <taxon>fabids</taxon>
        <taxon>Fabales</taxon>
        <taxon>Fabaceae</taxon>
        <taxon>Papilionoideae</taxon>
        <taxon>50 kb inversion clade</taxon>
        <taxon>NPAAA clade</taxon>
        <taxon>Hologalegina</taxon>
        <taxon>IRL clade</taxon>
        <taxon>Fabeae</taxon>
        <taxon>Lathyrus</taxon>
    </lineage>
</organism>
<evidence type="ECO:0000313" key="5">
    <source>
        <dbReference type="Proteomes" id="UP001058974"/>
    </source>
</evidence>
<reference evidence="4 5" key="1">
    <citation type="journal article" date="2022" name="Nat. Genet.">
        <title>Improved pea reference genome and pan-genome highlight genomic features and evolutionary characteristics.</title>
        <authorList>
            <person name="Yang T."/>
            <person name="Liu R."/>
            <person name="Luo Y."/>
            <person name="Hu S."/>
            <person name="Wang D."/>
            <person name="Wang C."/>
            <person name="Pandey M.K."/>
            <person name="Ge S."/>
            <person name="Xu Q."/>
            <person name="Li N."/>
            <person name="Li G."/>
            <person name="Huang Y."/>
            <person name="Saxena R.K."/>
            <person name="Ji Y."/>
            <person name="Li M."/>
            <person name="Yan X."/>
            <person name="He Y."/>
            <person name="Liu Y."/>
            <person name="Wang X."/>
            <person name="Xiang C."/>
            <person name="Varshney R.K."/>
            <person name="Ding H."/>
            <person name="Gao S."/>
            <person name="Zong X."/>
        </authorList>
    </citation>
    <scope>NUCLEOTIDE SEQUENCE [LARGE SCALE GENOMIC DNA]</scope>
    <source>
        <strain evidence="4 5">cv. Zhongwan 6</strain>
    </source>
</reference>
<keyword evidence="2" id="KW-0067">ATP-binding</keyword>
<feature type="transmembrane region" description="Helical" evidence="3">
    <location>
        <begin position="205"/>
        <end position="225"/>
    </location>
</feature>
<name>A0A9D5B5S8_PEA</name>
<keyword evidence="3" id="KW-0812">Transmembrane</keyword>
<evidence type="ECO:0000256" key="1">
    <source>
        <dbReference type="ARBA" id="ARBA00022741"/>
    </source>
</evidence>
<proteinExistence type="predicted"/>
<dbReference type="Gramene" id="Psat3g178960.1">
    <property type="protein sequence ID" value="Psat3g178960.1.cds"/>
    <property type="gene ID" value="Psat3g178960"/>
</dbReference>
<dbReference type="PRINTS" id="PR00301">
    <property type="entry name" value="HEATSHOCK70"/>
</dbReference>
<sequence>MSKKYEGLAVGIDCGTTYSCVVVWLDEHNRVEIIHNYQGNRTTRSFISFKYDQRLIGDVVKNQAALNPTSTIFDAKRLIGRKFSDSVVQNDMRMWPFKVIADDNDKHVIIIQYKGQEKHFSAEEISAMILKKMLEVSENFLSSEVRKRNAVVTVPDYFNDSQRKATIEAGAIAGLNVIKIINEPITAVIAYGLDKKSDCDGKRNIFVFDLGGGTFDVAILTIKVVEVYEGERARTLIIIILVPLFSLAFQVPVASQLFYR</sequence>
<accession>A0A9D5B5S8</accession>
<dbReference type="GO" id="GO:0005524">
    <property type="term" value="F:ATP binding"/>
    <property type="evidence" value="ECO:0007669"/>
    <property type="project" value="UniProtKB-KW"/>
</dbReference>